<feature type="transmembrane region" description="Helical" evidence="7">
    <location>
        <begin position="913"/>
        <end position="932"/>
    </location>
</feature>
<feature type="compositionally biased region" description="Low complexity" evidence="6">
    <location>
        <begin position="425"/>
        <end position="436"/>
    </location>
</feature>
<feature type="transmembrane region" description="Helical" evidence="7">
    <location>
        <begin position="939"/>
        <end position="957"/>
    </location>
</feature>
<feature type="transmembrane region" description="Helical" evidence="7">
    <location>
        <begin position="606"/>
        <end position="632"/>
    </location>
</feature>
<reference evidence="10" key="1">
    <citation type="submission" date="2020-06" db="EMBL/GenBank/DDBJ databases">
        <title>A chromosome-scale genome assembly of Talaromyces rugulosus W13939.</title>
        <authorList>
            <person name="Wang B."/>
            <person name="Guo L."/>
            <person name="Ye K."/>
            <person name="Wang L."/>
        </authorList>
    </citation>
    <scope>NUCLEOTIDE SEQUENCE [LARGE SCALE GENOMIC DNA]</scope>
    <source>
        <strain evidence="10">W13939</strain>
    </source>
</reference>
<protein>
    <recommendedName>
        <fullName evidence="8">Major facilitator superfamily (MFS) profile domain-containing protein</fullName>
    </recommendedName>
</protein>
<dbReference type="Gene3D" id="1.20.1250.20">
    <property type="entry name" value="MFS general substrate transporter like domains"/>
    <property type="match status" value="2"/>
</dbReference>
<feature type="transmembrane region" description="Helical" evidence="7">
    <location>
        <begin position="963"/>
        <end position="983"/>
    </location>
</feature>
<proteinExistence type="predicted"/>
<keyword evidence="5 7" id="KW-0472">Membrane</keyword>
<evidence type="ECO:0000256" key="4">
    <source>
        <dbReference type="ARBA" id="ARBA00022989"/>
    </source>
</evidence>
<evidence type="ECO:0000256" key="1">
    <source>
        <dbReference type="ARBA" id="ARBA00004141"/>
    </source>
</evidence>
<accession>A0A7H8RCX8</accession>
<feature type="transmembrane region" description="Helical" evidence="7">
    <location>
        <begin position="800"/>
        <end position="819"/>
    </location>
</feature>
<feature type="transmembrane region" description="Helical" evidence="7">
    <location>
        <begin position="484"/>
        <end position="503"/>
    </location>
</feature>
<dbReference type="OrthoDB" id="4161376at2759"/>
<evidence type="ECO:0000313" key="9">
    <source>
        <dbReference type="EMBL" id="QKX63848.1"/>
    </source>
</evidence>
<dbReference type="AlphaFoldDB" id="A0A7H8RCX8"/>
<evidence type="ECO:0000256" key="2">
    <source>
        <dbReference type="ARBA" id="ARBA00022448"/>
    </source>
</evidence>
<feature type="transmembrane region" description="Helical" evidence="7">
    <location>
        <begin position="280"/>
        <end position="307"/>
    </location>
</feature>
<feature type="domain" description="Major facilitator superfamily (MFS) profile" evidence="8">
    <location>
        <begin position="607"/>
        <end position="1118"/>
    </location>
</feature>
<dbReference type="EMBL" id="CP055903">
    <property type="protein sequence ID" value="QKX63848.1"/>
    <property type="molecule type" value="Genomic_DNA"/>
</dbReference>
<evidence type="ECO:0000256" key="6">
    <source>
        <dbReference type="SAM" id="MobiDB-lite"/>
    </source>
</evidence>
<feature type="transmembrane region" description="Helical" evidence="7">
    <location>
        <begin position="1095"/>
        <end position="1114"/>
    </location>
</feature>
<dbReference type="InterPro" id="IPR005829">
    <property type="entry name" value="Sugar_transporter_CS"/>
</dbReference>
<comment type="subcellular location">
    <subcellularLocation>
        <location evidence="1">Membrane</location>
        <topology evidence="1">Multi-pass membrane protein</topology>
    </subcellularLocation>
</comment>
<dbReference type="InterPro" id="IPR010573">
    <property type="entry name" value="MFS_Str1/Tri12-like"/>
</dbReference>
<dbReference type="KEGG" id="trg:TRUGW13939_11019"/>
<dbReference type="PROSITE" id="PS50850">
    <property type="entry name" value="MFS"/>
    <property type="match status" value="1"/>
</dbReference>
<dbReference type="Proteomes" id="UP000509510">
    <property type="component" value="Chromosome VI"/>
</dbReference>
<feature type="transmembrane region" description="Helical" evidence="7">
    <location>
        <begin position="77"/>
        <end position="102"/>
    </location>
</feature>
<feature type="region of interest" description="Disordered" evidence="6">
    <location>
        <begin position="425"/>
        <end position="476"/>
    </location>
</feature>
<dbReference type="RefSeq" id="XP_035350022.1">
    <property type="nucleotide sequence ID" value="XM_035494129.1"/>
</dbReference>
<keyword evidence="2" id="KW-0813">Transport</keyword>
<evidence type="ECO:0000313" key="10">
    <source>
        <dbReference type="Proteomes" id="UP000509510"/>
    </source>
</evidence>
<feature type="transmembrane region" description="Helical" evidence="7">
    <location>
        <begin position="831"/>
        <end position="849"/>
    </location>
</feature>
<evidence type="ECO:0000259" key="8">
    <source>
        <dbReference type="PROSITE" id="PS50850"/>
    </source>
</evidence>
<dbReference type="PROSITE" id="PS00216">
    <property type="entry name" value="SUGAR_TRANSPORT_1"/>
    <property type="match status" value="1"/>
</dbReference>
<organism evidence="9 10">
    <name type="scientific">Talaromyces rugulosus</name>
    <name type="common">Penicillium rugulosum</name>
    <dbReference type="NCBI Taxonomy" id="121627"/>
    <lineage>
        <taxon>Eukaryota</taxon>
        <taxon>Fungi</taxon>
        <taxon>Dikarya</taxon>
        <taxon>Ascomycota</taxon>
        <taxon>Pezizomycotina</taxon>
        <taxon>Eurotiomycetes</taxon>
        <taxon>Eurotiomycetidae</taxon>
        <taxon>Eurotiales</taxon>
        <taxon>Trichocomaceae</taxon>
        <taxon>Talaromyces</taxon>
        <taxon>Talaromyces sect. Islandici</taxon>
    </lineage>
</organism>
<keyword evidence="4 7" id="KW-1133">Transmembrane helix</keyword>
<evidence type="ECO:0000256" key="7">
    <source>
        <dbReference type="SAM" id="Phobius"/>
    </source>
</evidence>
<dbReference type="InterPro" id="IPR020846">
    <property type="entry name" value="MFS_dom"/>
</dbReference>
<feature type="transmembrane region" description="Helical" evidence="7">
    <location>
        <begin position="995"/>
        <end position="1019"/>
    </location>
</feature>
<dbReference type="GeneID" id="55998498"/>
<feature type="transmembrane region" description="Helical" evidence="7">
    <location>
        <begin position="731"/>
        <end position="751"/>
    </location>
</feature>
<dbReference type="PANTHER" id="PTHR23501">
    <property type="entry name" value="MAJOR FACILITATOR SUPERFAMILY"/>
    <property type="match status" value="1"/>
</dbReference>
<feature type="transmembrane region" description="Helical" evidence="7">
    <location>
        <begin position="377"/>
        <end position="398"/>
    </location>
</feature>
<dbReference type="PANTHER" id="PTHR23501:SF109">
    <property type="entry name" value="MAJOR FACILITATOR SUPERFAMILY (MFS) PROFILE DOMAIN-CONTAINING PROTEIN-RELATED"/>
    <property type="match status" value="1"/>
</dbReference>
<keyword evidence="3 7" id="KW-0812">Transmembrane</keyword>
<gene>
    <name evidence="9" type="ORF">TRUGW13939_11019</name>
</gene>
<feature type="transmembrane region" description="Helical" evidence="7">
    <location>
        <begin position="644"/>
        <end position="662"/>
    </location>
</feature>
<name>A0A7H8RCX8_TALRU</name>
<feature type="compositionally biased region" description="Polar residues" evidence="6">
    <location>
        <begin position="466"/>
        <end position="476"/>
    </location>
</feature>
<feature type="transmembrane region" description="Helical" evidence="7">
    <location>
        <begin position="870"/>
        <end position="893"/>
    </location>
</feature>
<dbReference type="GO" id="GO:0022857">
    <property type="term" value="F:transmembrane transporter activity"/>
    <property type="evidence" value="ECO:0007669"/>
    <property type="project" value="InterPro"/>
</dbReference>
<feature type="compositionally biased region" description="Acidic residues" evidence="6">
    <location>
        <begin position="438"/>
        <end position="463"/>
    </location>
</feature>
<dbReference type="SUPFAM" id="SSF103473">
    <property type="entry name" value="MFS general substrate transporter"/>
    <property type="match status" value="2"/>
</dbReference>
<feature type="transmembrane region" description="Helical" evidence="7">
    <location>
        <begin position="12"/>
        <end position="34"/>
    </location>
</feature>
<feature type="transmembrane region" description="Helical" evidence="7">
    <location>
        <begin position="196"/>
        <end position="215"/>
    </location>
</feature>
<feature type="transmembrane region" description="Helical" evidence="7">
    <location>
        <begin position="757"/>
        <end position="780"/>
    </location>
</feature>
<dbReference type="InterPro" id="IPR036259">
    <property type="entry name" value="MFS_trans_sf"/>
</dbReference>
<evidence type="ECO:0000256" key="5">
    <source>
        <dbReference type="ARBA" id="ARBA00023136"/>
    </source>
</evidence>
<feature type="transmembrane region" description="Helical" evidence="7">
    <location>
        <begin position="157"/>
        <end position="175"/>
    </location>
</feature>
<evidence type="ECO:0000256" key="3">
    <source>
        <dbReference type="ARBA" id="ARBA00022692"/>
    </source>
</evidence>
<dbReference type="GO" id="GO:0005886">
    <property type="term" value="C:plasma membrane"/>
    <property type="evidence" value="ECO:0007669"/>
    <property type="project" value="TreeGrafter"/>
</dbReference>
<keyword evidence="10" id="KW-1185">Reference proteome</keyword>
<feature type="transmembrane region" description="Helical" evidence="7">
    <location>
        <begin position="515"/>
        <end position="541"/>
    </location>
</feature>
<feature type="transmembrane region" description="Helical" evidence="7">
    <location>
        <begin position="227"/>
        <end position="248"/>
    </location>
</feature>
<dbReference type="Pfam" id="PF06609">
    <property type="entry name" value="TRI12"/>
    <property type="match status" value="1"/>
</dbReference>
<feature type="transmembrane region" description="Helical" evidence="7">
    <location>
        <begin position="46"/>
        <end position="65"/>
    </location>
</feature>
<feature type="transmembrane region" description="Helical" evidence="7">
    <location>
        <begin position="674"/>
        <end position="693"/>
    </location>
</feature>
<sequence>MGLVDSVRYDLKLLGLSLGVFLALIDIYVSTITFYTVGLDNQNPWFMIWTIIGHQIAFAASLPFFEGLVAMRYQRLVFIISAALFSVFSAVAGYTDVALILAGLRAGKGFSAAGIFATAAVDQSATAQKAIRCAKVIGPLWAGLLGTACMEFAKWRWIYWLNGIFGLVALVCYLCSGNDEEWSRDYVPSDSQISHLDVVGCILFAVGVFFFTLGSQISANVFWDESWIVPAFGLIVVSLVVFSAFWLWEKSSRQKYGFFQLLSPDSSGGKINSQNNSKNISLVLSIALAGFIWDAMLLSLVLGFQLVDTPPRRLEYYPAFWSAIRMLPLVVPSRVAIFIGTTAINKGFLVPSSVSCTGNVLMVFSLSMFTLARRFPVGTFATIQSVAMGLGYGLHLVAHDDIGLNKMSSPSHPTYSLSSLLPPLAPSASPSSPQLPGIEEESEDSHDEYEDTEEDTEDEDDLESIISLNNPPNNDKPSQAKLECIRVIGGIFGLSLVNMIFHYNCLEGGNCGKEAFVKSFTVIMPTILLTALCTFAVLFFLGKIRVAGNMSIEGHQVFPGRVHEMFSDGSGGENSDGGKDTADAYENGSHDVVAENDQPRLSNFRFLMVLVGFGMAFVGSQVCPLIFAAIITTVSVDLDGANELIWIFSASLVAMGVVAPFAGPLADLLGRKTVALVGVLSSMVGMILCASTPNVYGFIAGQTFTGIGMAIEELLSISAVLELVPRQQRGFYAAIIVSTFLPFAPASLYGGLIAESNWRYCACLIAIWNFLTAVIIFIFYNPPPRSNSTGLSRRQILRRIDFLGGFLLTAGIVLFMIGLNWGGQAYPWNSARVISFVTVGGCLVVIFVLHEIFWARYPMFPGRLLQHPRAFMALMTVILMAGVNYIPVLYFWIMQSISVYNSNNFQAGIRTLPFGFCILGGAVISALMLSIFKNHVRLIMTFFCVIQTVAIGCMAAVDPHNINTVWAPLVLGLLSVGGVLIPNQIIVTLISPDDLIATATCLTVCLRSIGQVVGVAIFYNQFISAMTKNAYSYVVPAALEVGILDIPTIENMLPTLIAVPFSEYVKTLPQVDTSEKYAILHEAVIQAFGHSFPSVYYISIAFGATACIASLLIGDLSKLMDAHIAVHYF</sequence>
<feature type="transmembrane region" description="Helical" evidence="7">
    <location>
        <begin position="319"/>
        <end position="341"/>
    </location>
</feature>
<feature type="transmembrane region" description="Helical" evidence="7">
    <location>
        <begin position="348"/>
        <end position="371"/>
    </location>
</feature>